<sequence length="37" mass="4741">MSYFYSMFHIFTRRHPFKITNRVIFRITIDMIYLSFF</sequence>
<evidence type="ECO:0000313" key="2">
    <source>
        <dbReference type="Proteomes" id="UP000182121"/>
    </source>
</evidence>
<reference evidence="1 2" key="1">
    <citation type="submission" date="2016-10" db="EMBL/GenBank/DDBJ databases">
        <authorList>
            <person name="Varghese N."/>
            <person name="Submissions S."/>
        </authorList>
    </citation>
    <scope>NUCLEOTIDE SEQUENCE [LARGE SCALE GENOMIC DNA]</scope>
    <source>
        <strain evidence="1 2">NLAE-zl-C196</strain>
    </source>
</reference>
<organism evidence="1 2">
    <name type="scientific">Enterocloster clostridioformis</name>
    <dbReference type="NCBI Taxonomy" id="1531"/>
    <lineage>
        <taxon>Bacteria</taxon>
        <taxon>Bacillati</taxon>
        <taxon>Bacillota</taxon>
        <taxon>Clostridia</taxon>
        <taxon>Lachnospirales</taxon>
        <taxon>Lachnospiraceae</taxon>
        <taxon>Enterocloster</taxon>
    </lineage>
</organism>
<accession>A0A1I0GJT8</accession>
<protein>
    <submittedName>
        <fullName evidence="1">Uncharacterized protein</fullName>
    </submittedName>
</protein>
<dbReference type="AlphaFoldDB" id="A0A1I0GJT8"/>
<proteinExistence type="predicted"/>
<evidence type="ECO:0000313" key="1">
    <source>
        <dbReference type="EMBL" id="SET71194.1"/>
    </source>
</evidence>
<gene>
    <name evidence="1" type="ORF">SAMN05216521_102033</name>
</gene>
<comment type="caution">
    <text evidence="1">The sequence shown here is derived from an EMBL/GenBank/DDBJ whole genome shotgun (WGS) entry which is preliminary data.</text>
</comment>
<dbReference type="Proteomes" id="UP000182121">
    <property type="component" value="Unassembled WGS sequence"/>
</dbReference>
<name>A0A1I0GJT8_9FIRM</name>
<dbReference type="EMBL" id="FOIO01000020">
    <property type="protein sequence ID" value="SET71194.1"/>
    <property type="molecule type" value="Genomic_DNA"/>
</dbReference>